<evidence type="ECO:0000256" key="1">
    <source>
        <dbReference type="SAM" id="MobiDB-lite"/>
    </source>
</evidence>
<proteinExistence type="predicted"/>
<feature type="compositionally biased region" description="Polar residues" evidence="1">
    <location>
        <begin position="144"/>
        <end position="159"/>
    </location>
</feature>
<dbReference type="AlphaFoldDB" id="A0A8J4GMR4"/>
<feature type="compositionally biased region" description="Basic and acidic residues" evidence="1">
    <location>
        <begin position="233"/>
        <end position="253"/>
    </location>
</feature>
<name>A0A8J4GMR4_9CHLO</name>
<dbReference type="Proteomes" id="UP000722791">
    <property type="component" value="Unassembled WGS sequence"/>
</dbReference>
<sequence>AAATPMTTFGAQSLPRGSISASIDFGQLATGAVLGEMTHRPEPGMPSCPGYGRGSLTLSLDNLPPRGPSRSLPASPGPEKAQSAGAAVSIARRYQLTDTDSAMSQQHVPTRGPLQLASAPIPPVPLGTSTVRATSSPGRDRKQQQPSAAISCISYQPTARQEESHSWGSPGRGSLLDRGGASGADAHSNARMGATQQLGTKVPARSYALPAHADSSDPKALILELQRGQQPEEGTRRMEDKSLAAEEERRFLE</sequence>
<protein>
    <submittedName>
        <fullName evidence="2">Uncharacterized protein</fullName>
    </submittedName>
</protein>
<dbReference type="EMBL" id="BNCQ01000033">
    <property type="protein sequence ID" value="GIM10046.1"/>
    <property type="molecule type" value="Genomic_DNA"/>
</dbReference>
<accession>A0A8J4GMR4</accession>
<comment type="caution">
    <text evidence="2">The sequence shown here is derived from an EMBL/GenBank/DDBJ whole genome shotgun (WGS) entry which is preliminary data.</text>
</comment>
<feature type="non-terminal residue" evidence="2">
    <location>
        <position position="253"/>
    </location>
</feature>
<feature type="region of interest" description="Disordered" evidence="1">
    <location>
        <begin position="37"/>
        <end position="253"/>
    </location>
</feature>
<evidence type="ECO:0000313" key="2">
    <source>
        <dbReference type="EMBL" id="GIM10046.1"/>
    </source>
</evidence>
<gene>
    <name evidence="2" type="ORF">Vretimale_13791</name>
</gene>
<reference evidence="2" key="1">
    <citation type="journal article" date="2021" name="Proc. Natl. Acad. Sci. U.S.A.">
        <title>Three genomes in the algal genus Volvox reveal the fate of a haploid sex-determining region after a transition to homothallism.</title>
        <authorList>
            <person name="Yamamoto K."/>
            <person name="Hamaji T."/>
            <person name="Kawai-Toyooka H."/>
            <person name="Matsuzaki R."/>
            <person name="Takahashi F."/>
            <person name="Nishimura Y."/>
            <person name="Kawachi M."/>
            <person name="Noguchi H."/>
            <person name="Minakuchi Y."/>
            <person name="Umen J.G."/>
            <person name="Toyoda A."/>
            <person name="Nozaki H."/>
        </authorList>
    </citation>
    <scope>NUCLEOTIDE SEQUENCE</scope>
    <source>
        <strain evidence="2">NIES-3785</strain>
    </source>
</reference>
<evidence type="ECO:0000313" key="3">
    <source>
        <dbReference type="Proteomes" id="UP000722791"/>
    </source>
</evidence>
<feature type="compositionally biased region" description="Polar residues" evidence="1">
    <location>
        <begin position="127"/>
        <end position="137"/>
    </location>
</feature>
<feature type="non-terminal residue" evidence="2">
    <location>
        <position position="1"/>
    </location>
</feature>
<organism evidence="2 3">
    <name type="scientific">Volvox reticuliferus</name>
    <dbReference type="NCBI Taxonomy" id="1737510"/>
    <lineage>
        <taxon>Eukaryota</taxon>
        <taxon>Viridiplantae</taxon>
        <taxon>Chlorophyta</taxon>
        <taxon>core chlorophytes</taxon>
        <taxon>Chlorophyceae</taxon>
        <taxon>CS clade</taxon>
        <taxon>Chlamydomonadales</taxon>
        <taxon>Volvocaceae</taxon>
        <taxon>Volvox</taxon>
    </lineage>
</organism>
<feature type="compositionally biased region" description="Polar residues" evidence="1">
    <location>
        <begin position="96"/>
        <end position="108"/>
    </location>
</feature>